<gene>
    <name evidence="15" type="ORF">PMEA_00033811</name>
</gene>
<evidence type="ECO:0000256" key="12">
    <source>
        <dbReference type="ARBA" id="ARBA00023180"/>
    </source>
</evidence>
<comment type="pathway">
    <text evidence="2">Protein modification; protein glycosylation.</text>
</comment>
<dbReference type="PANTHER" id="PTHR15075:SF2">
    <property type="entry name" value="ALPHA-1,6-MANNOSYLGLYCOPROTEIN 6-BETA-N-ACETYLGLUCOSAMINYLTRANSFERASE"/>
    <property type="match status" value="1"/>
</dbReference>
<evidence type="ECO:0000256" key="13">
    <source>
        <dbReference type="ARBA" id="ARBA00048243"/>
    </source>
</evidence>
<dbReference type="GO" id="GO:0006487">
    <property type="term" value="P:protein N-linked glycosylation"/>
    <property type="evidence" value="ECO:0007669"/>
    <property type="project" value="TreeGrafter"/>
</dbReference>
<name>A0AAU9XWZ7_9CNID</name>
<dbReference type="PANTHER" id="PTHR15075">
    <property type="entry name" value="ALPHA-MANNOSIDE BETA-1,6-N-ACETYLGLUCOSAMINYLTRANSFERASE"/>
    <property type="match status" value="1"/>
</dbReference>
<organism evidence="15 16">
    <name type="scientific">Pocillopora meandrina</name>
    <dbReference type="NCBI Taxonomy" id="46732"/>
    <lineage>
        <taxon>Eukaryota</taxon>
        <taxon>Metazoa</taxon>
        <taxon>Cnidaria</taxon>
        <taxon>Anthozoa</taxon>
        <taxon>Hexacorallia</taxon>
        <taxon>Scleractinia</taxon>
        <taxon>Astrocoeniina</taxon>
        <taxon>Pocilloporidae</taxon>
        <taxon>Pocillopora</taxon>
    </lineage>
</organism>
<reference evidence="15 16" key="1">
    <citation type="submission" date="2022-05" db="EMBL/GenBank/DDBJ databases">
        <authorList>
            <consortium name="Genoscope - CEA"/>
            <person name="William W."/>
        </authorList>
    </citation>
    <scope>NUCLEOTIDE SEQUENCE [LARGE SCALE GENOMIC DNA]</scope>
</reference>
<evidence type="ECO:0000313" key="16">
    <source>
        <dbReference type="Proteomes" id="UP001159428"/>
    </source>
</evidence>
<evidence type="ECO:0000256" key="7">
    <source>
        <dbReference type="ARBA" id="ARBA00022692"/>
    </source>
</evidence>
<keyword evidence="10" id="KW-0333">Golgi apparatus</keyword>
<dbReference type="Pfam" id="PF15024">
    <property type="entry name" value="Glyco_transf_18"/>
    <property type="match status" value="1"/>
</dbReference>
<dbReference type="EC" id="2.4.1.155" evidence="4"/>
<evidence type="ECO:0000256" key="11">
    <source>
        <dbReference type="ARBA" id="ARBA00023136"/>
    </source>
</evidence>
<evidence type="ECO:0000256" key="6">
    <source>
        <dbReference type="ARBA" id="ARBA00022679"/>
    </source>
</evidence>
<keyword evidence="12" id="KW-0325">Glycoprotein</keyword>
<comment type="catalytic activity">
    <reaction evidence="13">
        <text>N(4)-{beta-D-GlcNAc-(1-&gt;2)-[beta-D-GlcNAc-(1-&gt;4)]-alpha-D-Man-(1-&gt;3)-[beta-D-GlcNAc-(1-&gt;2)-alpha-D-Man-(1-&gt;6)]-beta-D-Man-(1-&gt;4)-beta-D-GlcNAc-(1-&gt;4)-beta-D-GlcNAc}-L-asparaginyl-[protein] + UDP-N-acetyl-alpha-D-glucosamine = N(4)-{beta-D-GlcNAc-(1-&gt;2)-[beta-D-GlcNAc-(1-&gt;4)]-alpha-D-Man-(1-&gt;3)-[beta-D-GlcNAc-(1-&gt;2)-[beta-D-GlcNAc-(1-&gt;6)]-alpha-D-Man-(1-&gt;6)]-beta-D-Man-(1-&gt;4)-beta-D-GlcNAc-(1-&gt;4)-beta-D-GlcNAc}-L-asparaginyl-[protein] + UDP + H(+)</text>
        <dbReference type="Rhea" id="RHEA:16921"/>
        <dbReference type="Rhea" id="RHEA-COMP:14374"/>
        <dbReference type="Rhea" id="RHEA-COMP:14377"/>
        <dbReference type="ChEBI" id="CHEBI:15378"/>
        <dbReference type="ChEBI" id="CHEBI:57705"/>
        <dbReference type="ChEBI" id="CHEBI:58223"/>
        <dbReference type="ChEBI" id="CHEBI:139507"/>
        <dbReference type="ChEBI" id="CHEBI:139510"/>
        <dbReference type="EC" id="2.4.1.155"/>
    </reaction>
</comment>
<proteinExistence type="inferred from homology"/>
<keyword evidence="7" id="KW-0812">Transmembrane</keyword>
<dbReference type="Proteomes" id="UP001159428">
    <property type="component" value="Unassembled WGS sequence"/>
</dbReference>
<dbReference type="EMBL" id="CALNXJ010000080">
    <property type="protein sequence ID" value="CAH3161538.1"/>
    <property type="molecule type" value="Genomic_DNA"/>
</dbReference>
<comment type="similarity">
    <text evidence="3">Belongs to the glycosyltransferase 18 family.</text>
</comment>
<evidence type="ECO:0000256" key="8">
    <source>
        <dbReference type="ARBA" id="ARBA00022968"/>
    </source>
</evidence>
<comment type="caution">
    <text evidence="15">The sequence shown here is derived from an EMBL/GenBank/DDBJ whole genome shotgun (WGS) entry which is preliminary data.</text>
</comment>
<keyword evidence="8" id="KW-0735">Signal-anchor</keyword>
<feature type="domain" description="Glycosyltransferase family 18 catalytic" evidence="14">
    <location>
        <begin position="1"/>
        <end position="508"/>
    </location>
</feature>
<feature type="non-terminal residue" evidence="15">
    <location>
        <position position="1"/>
    </location>
</feature>
<accession>A0AAU9XWZ7</accession>
<evidence type="ECO:0000256" key="5">
    <source>
        <dbReference type="ARBA" id="ARBA00022676"/>
    </source>
</evidence>
<dbReference type="AlphaFoldDB" id="A0AAU9XWZ7"/>
<evidence type="ECO:0000256" key="3">
    <source>
        <dbReference type="ARBA" id="ARBA00007477"/>
    </source>
</evidence>
<keyword evidence="16" id="KW-1185">Reference proteome</keyword>
<keyword evidence="6" id="KW-0808">Transferase</keyword>
<evidence type="ECO:0000256" key="4">
    <source>
        <dbReference type="ARBA" id="ARBA00012671"/>
    </source>
</evidence>
<comment type="subcellular location">
    <subcellularLocation>
        <location evidence="1">Golgi apparatus membrane</location>
        <topology evidence="1">Single-pass type II membrane protein</topology>
    </subcellularLocation>
</comment>
<dbReference type="GO" id="GO:0000139">
    <property type="term" value="C:Golgi membrane"/>
    <property type="evidence" value="ECO:0007669"/>
    <property type="project" value="UniProtKB-SubCell"/>
</dbReference>
<evidence type="ECO:0000256" key="2">
    <source>
        <dbReference type="ARBA" id="ARBA00004922"/>
    </source>
</evidence>
<protein>
    <recommendedName>
        <fullName evidence="4">alpha-1,6-mannosyl-glycoprotein 6-beta-N-acetylglucosaminyltransferase</fullName>
        <ecNumber evidence="4">2.4.1.155</ecNumber>
    </recommendedName>
</protein>
<dbReference type="InterPro" id="IPR052105">
    <property type="entry name" value="MGAT5_Glycosyltransferase"/>
</dbReference>
<keyword evidence="9" id="KW-1133">Transmembrane helix</keyword>
<dbReference type="InterPro" id="IPR026116">
    <property type="entry name" value="GT18_cat"/>
</dbReference>
<sequence length="522" mass="58918">QATIQTNLSALLEKFERPKYSWMKRRIQEIFPHWIKAVEELGSRVNLHGRRRKKILVYMAAIEGNKFLDRAFKGGPLGELVQWSDLISALYILGHKLEIGLMKEEVQSLLVAPALDGCARQKLQNESDLIFTDILGVNAIAGHTGPDYSRYKCKLRVLDSFGTDAEFNYKRYKWEIPGGRSGWGDLDLHLAQFMTMFPHSPDNSFLGFAVPSKAQENNISRNKPNNRVLVYGKVPAFWKGRANYIDTVKKYFNEVHATLSGTNETQRQHDVPRYVINHGIINITSLMNLLQSSKVFVGLGEPFEGPAALEALANGCFFINPKYVPPLDRIAGFFGGKPMDRKITSQNPYAEVFVGKPFVQTVDIKNLTEVEEALRDIRNAKGVPHLPYEFTHVGMLERVNAYVEKQDFCKPTNWPPLSELKIFVGGKGQSCIVTCLRKQLICEPKFFLSLNVEEVLESSGFDCKSTFHRESILAPSINTTDSSCVLQTQPLLFSCRAARPGVVRVCPCRSYRKEQVALCETC</sequence>
<evidence type="ECO:0000256" key="9">
    <source>
        <dbReference type="ARBA" id="ARBA00022989"/>
    </source>
</evidence>
<keyword evidence="5" id="KW-0328">Glycosyltransferase</keyword>
<evidence type="ECO:0000259" key="14">
    <source>
        <dbReference type="Pfam" id="PF15024"/>
    </source>
</evidence>
<evidence type="ECO:0000256" key="1">
    <source>
        <dbReference type="ARBA" id="ARBA00004323"/>
    </source>
</evidence>
<evidence type="ECO:0000313" key="15">
    <source>
        <dbReference type="EMBL" id="CAH3161538.1"/>
    </source>
</evidence>
<evidence type="ECO:0000256" key="10">
    <source>
        <dbReference type="ARBA" id="ARBA00023034"/>
    </source>
</evidence>
<dbReference type="GO" id="GO:0030144">
    <property type="term" value="F:alpha-1,6-mannosylglycoprotein 6-beta-N-acetylglucosaminyltransferase activity"/>
    <property type="evidence" value="ECO:0007669"/>
    <property type="project" value="UniProtKB-EC"/>
</dbReference>
<keyword evidence="11" id="KW-0472">Membrane</keyword>